<proteinExistence type="predicted"/>
<protein>
    <submittedName>
        <fullName evidence="2 3">Uncharacterized protein LOC109728434 isoform X1</fullName>
    </submittedName>
</protein>
<dbReference type="GeneID" id="109728434"/>
<dbReference type="AlphaFoldDB" id="A0A6P5H0D4"/>
<gene>
    <name evidence="2 3" type="primary">LOC109728434</name>
</gene>
<reference evidence="2 3" key="2">
    <citation type="submission" date="2025-04" db="UniProtKB">
        <authorList>
            <consortium name="RefSeq"/>
        </authorList>
    </citation>
    <scope>IDENTIFICATION</scope>
    <source>
        <tissue evidence="2 3">Leaf</tissue>
    </source>
</reference>
<accession>A0A6P5H0D4</accession>
<dbReference type="Proteomes" id="UP000515123">
    <property type="component" value="Linkage group 23"/>
</dbReference>
<keyword evidence="1" id="KW-1185">Reference proteome</keyword>
<name>A0A6P5H0D4_ANACO</name>
<evidence type="ECO:0000313" key="1">
    <source>
        <dbReference type="Proteomes" id="UP000515123"/>
    </source>
</evidence>
<dbReference type="RefSeq" id="XP_020114423.1">
    <property type="nucleotide sequence ID" value="XM_020258834.1"/>
</dbReference>
<reference evidence="1" key="1">
    <citation type="journal article" date="2015" name="Nat. Genet.">
        <title>The pineapple genome and the evolution of CAM photosynthesis.</title>
        <authorList>
            <person name="Ming R."/>
            <person name="VanBuren R."/>
            <person name="Wai C.M."/>
            <person name="Tang H."/>
            <person name="Schatz M.C."/>
            <person name="Bowers J.E."/>
            <person name="Lyons E."/>
            <person name="Wang M.L."/>
            <person name="Chen J."/>
            <person name="Biggers E."/>
            <person name="Zhang J."/>
            <person name="Huang L."/>
            <person name="Zhang L."/>
            <person name="Miao W."/>
            <person name="Zhang J."/>
            <person name="Ye Z."/>
            <person name="Miao C."/>
            <person name="Lin Z."/>
            <person name="Wang H."/>
            <person name="Zhou H."/>
            <person name="Yim W.C."/>
            <person name="Priest H.D."/>
            <person name="Zheng C."/>
            <person name="Woodhouse M."/>
            <person name="Edger P.P."/>
            <person name="Guyot R."/>
            <person name="Guo H.B."/>
            <person name="Guo H."/>
            <person name="Zheng G."/>
            <person name="Singh R."/>
            <person name="Sharma A."/>
            <person name="Min X."/>
            <person name="Zheng Y."/>
            <person name="Lee H."/>
            <person name="Gurtowski J."/>
            <person name="Sedlazeck F.J."/>
            <person name="Harkess A."/>
            <person name="McKain M.R."/>
            <person name="Liao Z."/>
            <person name="Fang J."/>
            <person name="Liu J."/>
            <person name="Zhang X."/>
            <person name="Zhang Q."/>
            <person name="Hu W."/>
            <person name="Qin Y."/>
            <person name="Wang K."/>
            <person name="Chen L.Y."/>
            <person name="Shirley N."/>
            <person name="Lin Y.R."/>
            <person name="Liu L.Y."/>
            <person name="Hernandez A.G."/>
            <person name="Wright C.L."/>
            <person name="Bulone V."/>
            <person name="Tuskan G.A."/>
            <person name="Heath K."/>
            <person name="Zee F."/>
            <person name="Moore P.H."/>
            <person name="Sunkar R."/>
            <person name="Leebens-Mack J.H."/>
            <person name="Mockler T."/>
            <person name="Bennetzen J.L."/>
            <person name="Freeling M."/>
            <person name="Sankoff D."/>
            <person name="Paterson A.H."/>
            <person name="Zhu X."/>
            <person name="Yang X."/>
            <person name="Smith J.A."/>
            <person name="Cushman J.C."/>
            <person name="Paull R.E."/>
            <person name="Yu Q."/>
        </authorList>
    </citation>
    <scope>NUCLEOTIDE SEQUENCE [LARGE SCALE GENOMIC DNA]</scope>
    <source>
        <strain evidence="1">cv. F153</strain>
    </source>
</reference>
<sequence length="236" mass="27033">MRRRRSGCKDRALGDQHQTEGRQWWRRGRWRSRRRQWWLQTSPFWRSTLSGRAPPQKSPPPVPLIHLRNSCSYCLILENPSFYRIFLGVHGRLIQKGTKYLISCAMQVIFAKIQDMEFLDHCPSPLVAATIICATDETPAVAFINPGIVVTWCVGLTEARADTCGRAGACAGASGLNLNLCLKFIFLRWHERTHVGERVRARVRAGALERVRPRVRGGKLARMRARVLWVAYKTLK</sequence>
<organism evidence="2">
    <name type="scientific">Ananas comosus</name>
    <name type="common">Pineapple</name>
    <name type="synonym">Ananas ananas</name>
    <dbReference type="NCBI Taxonomy" id="4615"/>
    <lineage>
        <taxon>Eukaryota</taxon>
        <taxon>Viridiplantae</taxon>
        <taxon>Streptophyta</taxon>
        <taxon>Embryophyta</taxon>
        <taxon>Tracheophyta</taxon>
        <taxon>Spermatophyta</taxon>
        <taxon>Magnoliopsida</taxon>
        <taxon>Liliopsida</taxon>
        <taxon>Poales</taxon>
        <taxon>Bromeliaceae</taxon>
        <taxon>Bromelioideae</taxon>
        <taxon>Ananas</taxon>
    </lineage>
</organism>
<evidence type="ECO:0000313" key="3">
    <source>
        <dbReference type="RefSeq" id="XP_020114423.1"/>
    </source>
</evidence>
<dbReference type="OrthoDB" id="5590282at2759"/>
<dbReference type="RefSeq" id="XP_020114421.1">
    <property type="nucleotide sequence ID" value="XM_020258832.1"/>
</dbReference>
<evidence type="ECO:0000313" key="2">
    <source>
        <dbReference type="RefSeq" id="XP_020114421.1"/>
    </source>
</evidence>